<comment type="caution">
    <text evidence="10">The sequence shown here is derived from an EMBL/GenBank/DDBJ whole genome shotgun (WGS) entry which is preliminary data.</text>
</comment>
<dbReference type="InterPro" id="IPR000719">
    <property type="entry name" value="Prot_kinase_dom"/>
</dbReference>
<sequence length="494" mass="57571">MCYFNELKLLFNQETQYNPELNRFEIKSILGKGAFATVFSALDRMLKTQVAIKMVDKKLFKNKEQEDTIRQEAQMLKTLQHNNIVKILGFFETTLNFFIVMNQIDGITLYSHMGNIKSTEVVSITKQILKALSYLHQRNIVHRDIKPENILISSQGCESKVTLIDFGLSASLNRIQNSINGLMYQNCGTLLYQAPELIRKANYTRSVDIWALGIVVYQMLNRGLHPFYQYSDTKNTYENKIKNLSINFQFHDNRDINNFLKRTIAYLPEHRLTADQCLEHPWITGMGDISLPITLNEIIQYQVEKQKNIIKYIKIILFLKYLILSSSCYKTNYKFYNNQFIQTGSLTEHVSDLSTATINFKIRPLQIKSQTRLDQLENNDTLSNSSRNTSDLFSDTIAQVKTPDNKNNFRKSNSINPQEMSNQIIQTNQKLVKFTNKDISQLYKTKILKNTEVHQPTSSRLHHDSTWNQQQNNNQKSRLRNMQHPKLSRKPTQL</sequence>
<dbReference type="GO" id="GO:0016020">
    <property type="term" value="C:membrane"/>
    <property type="evidence" value="ECO:0007669"/>
    <property type="project" value="TreeGrafter"/>
</dbReference>
<evidence type="ECO:0000256" key="6">
    <source>
        <dbReference type="PROSITE-ProRule" id="PRU10141"/>
    </source>
</evidence>
<dbReference type="Proteomes" id="UP000692954">
    <property type="component" value="Unassembled WGS sequence"/>
</dbReference>
<evidence type="ECO:0000256" key="8">
    <source>
        <dbReference type="SAM" id="MobiDB-lite"/>
    </source>
</evidence>
<dbReference type="GO" id="GO:0000407">
    <property type="term" value="C:phagophore assembly site"/>
    <property type="evidence" value="ECO:0007669"/>
    <property type="project" value="TreeGrafter"/>
</dbReference>
<dbReference type="EMBL" id="CAJJDN010000102">
    <property type="protein sequence ID" value="CAD8113079.1"/>
    <property type="molecule type" value="Genomic_DNA"/>
</dbReference>
<keyword evidence="2" id="KW-0808">Transferase</keyword>
<gene>
    <name evidence="10" type="ORF">PSON_ATCC_30995.1.T1020101</name>
</gene>
<feature type="domain" description="Protein kinase" evidence="9">
    <location>
        <begin position="24"/>
        <end position="283"/>
    </location>
</feature>
<feature type="region of interest" description="Disordered" evidence="8">
    <location>
        <begin position="453"/>
        <end position="494"/>
    </location>
</feature>
<evidence type="ECO:0000313" key="10">
    <source>
        <dbReference type="EMBL" id="CAD8113079.1"/>
    </source>
</evidence>
<feature type="binding site" evidence="6">
    <location>
        <position position="53"/>
    </location>
    <ligand>
        <name>ATP</name>
        <dbReference type="ChEBI" id="CHEBI:30616"/>
    </ligand>
</feature>
<dbReference type="InterPro" id="IPR045269">
    <property type="entry name" value="Atg1-like"/>
</dbReference>
<comment type="similarity">
    <text evidence="7">Belongs to the protein kinase superfamily.</text>
</comment>
<dbReference type="FunFam" id="3.30.200.20:FF:000042">
    <property type="entry name" value="Aurora kinase A"/>
    <property type="match status" value="1"/>
</dbReference>
<name>A0A8S1QBD8_9CILI</name>
<dbReference type="InterPro" id="IPR008271">
    <property type="entry name" value="Ser/Thr_kinase_AS"/>
</dbReference>
<feature type="compositionally biased region" description="Polar residues" evidence="8">
    <location>
        <begin position="466"/>
        <end position="476"/>
    </location>
</feature>
<dbReference type="PROSITE" id="PS50011">
    <property type="entry name" value="PROTEIN_KINASE_DOM"/>
    <property type="match status" value="1"/>
</dbReference>
<keyword evidence="3 6" id="KW-0547">Nucleotide-binding</keyword>
<accession>A0A8S1QBD8</accession>
<dbReference type="SMART" id="SM00220">
    <property type="entry name" value="S_TKc"/>
    <property type="match status" value="1"/>
</dbReference>
<keyword evidence="4" id="KW-0418">Kinase</keyword>
<dbReference type="PANTHER" id="PTHR24348:SF22">
    <property type="entry name" value="NON-SPECIFIC SERINE_THREONINE PROTEIN KINASE"/>
    <property type="match status" value="1"/>
</dbReference>
<evidence type="ECO:0000256" key="1">
    <source>
        <dbReference type="ARBA" id="ARBA00011245"/>
    </source>
</evidence>
<dbReference type="OrthoDB" id="354826at2759"/>
<dbReference type="GO" id="GO:0010506">
    <property type="term" value="P:regulation of autophagy"/>
    <property type="evidence" value="ECO:0007669"/>
    <property type="project" value="InterPro"/>
</dbReference>
<protein>
    <recommendedName>
        <fullName evidence="9">Protein kinase domain-containing protein</fullName>
    </recommendedName>
</protein>
<comment type="subunit">
    <text evidence="1">Monomer.</text>
</comment>
<feature type="compositionally biased region" description="Basic residues" evidence="8">
    <location>
        <begin position="477"/>
        <end position="494"/>
    </location>
</feature>
<dbReference type="GO" id="GO:0005524">
    <property type="term" value="F:ATP binding"/>
    <property type="evidence" value="ECO:0007669"/>
    <property type="project" value="UniProtKB-UniRule"/>
</dbReference>
<evidence type="ECO:0000259" key="9">
    <source>
        <dbReference type="PROSITE" id="PS50011"/>
    </source>
</evidence>
<dbReference type="PROSITE" id="PS00107">
    <property type="entry name" value="PROTEIN_KINASE_ATP"/>
    <property type="match status" value="1"/>
</dbReference>
<evidence type="ECO:0000256" key="3">
    <source>
        <dbReference type="ARBA" id="ARBA00022741"/>
    </source>
</evidence>
<dbReference type="Pfam" id="PF00069">
    <property type="entry name" value="Pkinase"/>
    <property type="match status" value="1"/>
</dbReference>
<proteinExistence type="inferred from homology"/>
<evidence type="ECO:0000256" key="2">
    <source>
        <dbReference type="ARBA" id="ARBA00022679"/>
    </source>
</evidence>
<reference evidence="10" key="1">
    <citation type="submission" date="2021-01" db="EMBL/GenBank/DDBJ databases">
        <authorList>
            <consortium name="Genoscope - CEA"/>
            <person name="William W."/>
        </authorList>
    </citation>
    <scope>NUCLEOTIDE SEQUENCE</scope>
</reference>
<dbReference type="GO" id="GO:0005776">
    <property type="term" value="C:autophagosome"/>
    <property type="evidence" value="ECO:0007669"/>
    <property type="project" value="TreeGrafter"/>
</dbReference>
<dbReference type="GO" id="GO:0004674">
    <property type="term" value="F:protein serine/threonine kinase activity"/>
    <property type="evidence" value="ECO:0007669"/>
    <property type="project" value="UniProtKB-KW"/>
</dbReference>
<evidence type="ECO:0000256" key="4">
    <source>
        <dbReference type="ARBA" id="ARBA00022777"/>
    </source>
</evidence>
<organism evidence="10 11">
    <name type="scientific">Paramecium sonneborni</name>
    <dbReference type="NCBI Taxonomy" id="65129"/>
    <lineage>
        <taxon>Eukaryota</taxon>
        <taxon>Sar</taxon>
        <taxon>Alveolata</taxon>
        <taxon>Ciliophora</taxon>
        <taxon>Intramacronucleata</taxon>
        <taxon>Oligohymenophorea</taxon>
        <taxon>Peniculida</taxon>
        <taxon>Parameciidae</taxon>
        <taxon>Paramecium</taxon>
    </lineage>
</organism>
<dbReference type="GO" id="GO:0005829">
    <property type="term" value="C:cytosol"/>
    <property type="evidence" value="ECO:0007669"/>
    <property type="project" value="TreeGrafter"/>
</dbReference>
<evidence type="ECO:0000256" key="5">
    <source>
        <dbReference type="ARBA" id="ARBA00022840"/>
    </source>
</evidence>
<evidence type="ECO:0000256" key="7">
    <source>
        <dbReference type="RuleBase" id="RU000304"/>
    </source>
</evidence>
<dbReference type="InterPro" id="IPR017441">
    <property type="entry name" value="Protein_kinase_ATP_BS"/>
</dbReference>
<dbReference type="AlphaFoldDB" id="A0A8S1QBD8"/>
<keyword evidence="7" id="KW-0723">Serine/threonine-protein kinase</keyword>
<dbReference type="GO" id="GO:0000045">
    <property type="term" value="P:autophagosome assembly"/>
    <property type="evidence" value="ECO:0007669"/>
    <property type="project" value="TreeGrafter"/>
</dbReference>
<keyword evidence="5 6" id="KW-0067">ATP-binding</keyword>
<keyword evidence="11" id="KW-1185">Reference proteome</keyword>
<dbReference type="PANTHER" id="PTHR24348">
    <property type="entry name" value="SERINE/THREONINE-PROTEIN KINASE UNC-51-RELATED"/>
    <property type="match status" value="1"/>
</dbReference>
<dbReference type="FunFam" id="1.10.510.10:FF:000571">
    <property type="entry name" value="Maternal embryonic leucine zipper kinase"/>
    <property type="match status" value="1"/>
</dbReference>
<evidence type="ECO:0000313" key="11">
    <source>
        <dbReference type="Proteomes" id="UP000692954"/>
    </source>
</evidence>
<dbReference type="PROSITE" id="PS00108">
    <property type="entry name" value="PROTEIN_KINASE_ST"/>
    <property type="match status" value="1"/>
</dbReference>